<evidence type="ECO:0000259" key="2">
    <source>
        <dbReference type="PROSITE" id="PS50937"/>
    </source>
</evidence>
<dbReference type="Proteomes" id="UP000078454">
    <property type="component" value="Unassembled WGS sequence"/>
</dbReference>
<dbReference type="SUPFAM" id="SSF46955">
    <property type="entry name" value="Putative DNA-binding domain"/>
    <property type="match status" value="1"/>
</dbReference>
<dbReference type="STRING" id="1850517.A8708_14535"/>
<dbReference type="Pfam" id="PF13411">
    <property type="entry name" value="MerR_1"/>
    <property type="match status" value="1"/>
</dbReference>
<feature type="domain" description="HTH merR-type" evidence="2">
    <location>
        <begin position="3"/>
        <end position="73"/>
    </location>
</feature>
<dbReference type="SMART" id="SM00422">
    <property type="entry name" value="HTH_MERR"/>
    <property type="match status" value="1"/>
</dbReference>
<keyword evidence="4" id="KW-1185">Reference proteome</keyword>
<dbReference type="EMBL" id="LYPB01000070">
    <property type="protein sequence ID" value="OAS17752.1"/>
    <property type="molecule type" value="Genomic_DNA"/>
</dbReference>
<dbReference type="AlphaFoldDB" id="A0A198A9A3"/>
<accession>A0A198A9A3</accession>
<dbReference type="InterPro" id="IPR009061">
    <property type="entry name" value="DNA-bd_dom_put_sf"/>
</dbReference>
<comment type="caution">
    <text evidence="3">The sequence shown here is derived from an EMBL/GenBank/DDBJ whole genome shotgun (WGS) entry which is preliminary data.</text>
</comment>
<dbReference type="PROSITE" id="PS50937">
    <property type="entry name" value="HTH_MERR_2"/>
    <property type="match status" value="1"/>
</dbReference>
<gene>
    <name evidence="3" type="ORF">A8708_14535</name>
</gene>
<evidence type="ECO:0000313" key="3">
    <source>
        <dbReference type="EMBL" id="OAS17752.1"/>
    </source>
</evidence>
<dbReference type="RefSeq" id="WP_068665365.1">
    <property type="nucleotide sequence ID" value="NZ_LYPB01000070.1"/>
</dbReference>
<sequence>METFKIDDVAKESGLTKRTIRYYEEIGVLFPPERSEGGMRLYTRKHIERLSQIVNARDVLGFSLMEIQDFVAIREKIDEQKQVYWKTEAAEEKLSQLQEMKIMVDKQLKMVDQKLSKMAEFRNEIEHIQKRINDGITTMST</sequence>
<organism evidence="3 4">
    <name type="scientific">Paenibacillus oryzisoli</name>
    <dbReference type="NCBI Taxonomy" id="1850517"/>
    <lineage>
        <taxon>Bacteria</taxon>
        <taxon>Bacillati</taxon>
        <taxon>Bacillota</taxon>
        <taxon>Bacilli</taxon>
        <taxon>Bacillales</taxon>
        <taxon>Paenibacillaceae</taxon>
        <taxon>Paenibacillus</taxon>
    </lineage>
</organism>
<name>A0A198A9A3_9BACL</name>
<dbReference type="GO" id="GO:0003700">
    <property type="term" value="F:DNA-binding transcription factor activity"/>
    <property type="evidence" value="ECO:0007669"/>
    <property type="project" value="InterPro"/>
</dbReference>
<proteinExistence type="predicted"/>
<keyword evidence="1" id="KW-0238">DNA-binding</keyword>
<dbReference type="PANTHER" id="PTHR30204:SF58">
    <property type="entry name" value="HTH-TYPE TRANSCRIPTIONAL REGULATOR YFMP"/>
    <property type="match status" value="1"/>
</dbReference>
<dbReference type="GO" id="GO:0003677">
    <property type="term" value="F:DNA binding"/>
    <property type="evidence" value="ECO:0007669"/>
    <property type="project" value="UniProtKB-KW"/>
</dbReference>
<evidence type="ECO:0000256" key="1">
    <source>
        <dbReference type="ARBA" id="ARBA00023125"/>
    </source>
</evidence>
<protein>
    <submittedName>
        <fullName evidence="3">MerR family transcriptional regulator</fullName>
    </submittedName>
</protein>
<dbReference type="OrthoDB" id="9791488at2"/>
<dbReference type="InterPro" id="IPR000551">
    <property type="entry name" value="MerR-type_HTH_dom"/>
</dbReference>
<evidence type="ECO:0000313" key="4">
    <source>
        <dbReference type="Proteomes" id="UP000078454"/>
    </source>
</evidence>
<dbReference type="Gene3D" id="1.10.1660.10">
    <property type="match status" value="1"/>
</dbReference>
<dbReference type="InterPro" id="IPR047057">
    <property type="entry name" value="MerR_fam"/>
</dbReference>
<dbReference type="PANTHER" id="PTHR30204">
    <property type="entry name" value="REDOX-CYCLING DRUG-SENSING TRANSCRIPTIONAL ACTIVATOR SOXR"/>
    <property type="match status" value="1"/>
</dbReference>
<reference evidence="3 4" key="1">
    <citation type="submission" date="2016-05" db="EMBL/GenBank/DDBJ databases">
        <title>Paenibacillus sp. 1ZS3-15 nov., isolated from the rhizosphere soil.</title>
        <authorList>
            <person name="Zhang X.X."/>
            <person name="Zhang J."/>
        </authorList>
    </citation>
    <scope>NUCLEOTIDE SEQUENCE [LARGE SCALE GENOMIC DNA]</scope>
    <source>
        <strain evidence="3 4">1ZS3-15</strain>
    </source>
</reference>